<organism evidence="2 3">
    <name type="scientific">Blautia hansenii</name>
    <name type="common">Ruminococcus hansenii</name>
    <dbReference type="NCBI Taxonomy" id="1322"/>
    <lineage>
        <taxon>Bacteria</taxon>
        <taxon>Bacillati</taxon>
        <taxon>Bacillota</taxon>
        <taxon>Clostridia</taxon>
        <taxon>Lachnospirales</taxon>
        <taxon>Lachnospiraceae</taxon>
        <taxon>Blautia</taxon>
    </lineage>
</organism>
<reference evidence="2 3" key="1">
    <citation type="journal article" date="2020" name="Cell Host Microbe">
        <title>Functional and Genomic Variation between Human-Derived Isolates of Lachnospiraceae Reveals Inter- and Intra-Species Diversity.</title>
        <authorList>
            <person name="Sorbara M.T."/>
            <person name="Littmann E.R."/>
            <person name="Fontana E."/>
            <person name="Moody T.U."/>
            <person name="Kohout C.E."/>
            <person name="Gjonbalaj M."/>
            <person name="Eaton V."/>
            <person name="Seok R."/>
            <person name="Leiner I.M."/>
            <person name="Pamer E.G."/>
        </authorList>
    </citation>
    <scope>NUCLEOTIDE SEQUENCE [LARGE SCALE GENOMIC DNA]</scope>
    <source>
        <strain evidence="2 3">MSK.15.26</strain>
    </source>
</reference>
<dbReference type="EMBL" id="JAAITA010000008">
    <property type="protein sequence ID" value="NSJ86119.1"/>
    <property type="molecule type" value="Genomic_DNA"/>
</dbReference>
<evidence type="ECO:0000313" key="2">
    <source>
        <dbReference type="EMBL" id="NSJ86119.1"/>
    </source>
</evidence>
<keyword evidence="3" id="KW-1185">Reference proteome</keyword>
<name>A0ABX2I7C6_BLAHA</name>
<sequence>MLNWYKKLYVGDNARKKKKQLIRKISMGAGVVDVYLITLASNPRNQLDIFSANELKQRARRKHCPLIIGLCRGYGEALEMTEMLVRKTYEQTGTAQVRQWLEHQIGEESSR</sequence>
<comment type="caution">
    <text evidence="2">The sequence shown here is derived from an EMBL/GenBank/DDBJ whole genome shotgun (WGS) entry which is preliminary data.</text>
</comment>
<proteinExistence type="predicted"/>
<feature type="transmembrane region" description="Helical" evidence="1">
    <location>
        <begin position="21"/>
        <end position="40"/>
    </location>
</feature>
<keyword evidence="1" id="KW-0812">Transmembrane</keyword>
<evidence type="ECO:0000313" key="3">
    <source>
        <dbReference type="Proteomes" id="UP000822142"/>
    </source>
</evidence>
<protein>
    <submittedName>
        <fullName evidence="2">Uncharacterized protein</fullName>
    </submittedName>
</protein>
<keyword evidence="1" id="KW-1133">Transmembrane helix</keyword>
<evidence type="ECO:0000256" key="1">
    <source>
        <dbReference type="SAM" id="Phobius"/>
    </source>
</evidence>
<dbReference type="RefSeq" id="WP_173749148.1">
    <property type="nucleotide sequence ID" value="NZ_JAAITA010000008.1"/>
</dbReference>
<dbReference type="Proteomes" id="UP000822142">
    <property type="component" value="Unassembled WGS sequence"/>
</dbReference>
<gene>
    <name evidence="2" type="ORF">G5A70_08010</name>
</gene>
<keyword evidence="1" id="KW-0472">Membrane</keyword>
<accession>A0ABX2I7C6</accession>